<protein>
    <submittedName>
        <fullName evidence="3">AcrR family transcriptional regulator</fullName>
    </submittedName>
</protein>
<gene>
    <name evidence="3" type="ORF">J2S48_002699</name>
</gene>
<dbReference type="EMBL" id="JAVDYE010000001">
    <property type="protein sequence ID" value="MDR7383184.1"/>
    <property type="molecule type" value="Genomic_DNA"/>
</dbReference>
<keyword evidence="1" id="KW-0238">DNA-binding</keyword>
<organism evidence="3 4">
    <name type="scientific">Promicromonospora iranensis</name>
    <dbReference type="NCBI Taxonomy" id="1105144"/>
    <lineage>
        <taxon>Bacteria</taxon>
        <taxon>Bacillati</taxon>
        <taxon>Actinomycetota</taxon>
        <taxon>Actinomycetes</taxon>
        <taxon>Micrococcales</taxon>
        <taxon>Promicromonosporaceae</taxon>
        <taxon>Promicromonospora</taxon>
    </lineage>
</organism>
<dbReference type="Gene3D" id="1.10.357.10">
    <property type="entry name" value="Tetracycline Repressor, domain 2"/>
    <property type="match status" value="1"/>
</dbReference>
<dbReference type="InterPro" id="IPR001647">
    <property type="entry name" value="HTH_TetR"/>
</dbReference>
<keyword evidence="4" id="KW-1185">Reference proteome</keyword>
<proteinExistence type="predicted"/>
<evidence type="ECO:0000259" key="2">
    <source>
        <dbReference type="Pfam" id="PF00440"/>
    </source>
</evidence>
<dbReference type="Pfam" id="PF00440">
    <property type="entry name" value="TetR_N"/>
    <property type="match status" value="1"/>
</dbReference>
<evidence type="ECO:0000313" key="4">
    <source>
        <dbReference type="Proteomes" id="UP001183585"/>
    </source>
</evidence>
<feature type="domain" description="HTH tetR-type" evidence="2">
    <location>
        <begin position="8"/>
        <end position="44"/>
    </location>
</feature>
<dbReference type="RefSeq" id="WP_274992007.1">
    <property type="nucleotide sequence ID" value="NZ_JAJQQP010000001.1"/>
</dbReference>
<evidence type="ECO:0000256" key="1">
    <source>
        <dbReference type="ARBA" id="ARBA00023125"/>
    </source>
</evidence>
<comment type="caution">
    <text evidence="3">The sequence shown here is derived from an EMBL/GenBank/DDBJ whole genome shotgun (WGS) entry which is preliminary data.</text>
</comment>
<evidence type="ECO:0000313" key="3">
    <source>
        <dbReference type="EMBL" id="MDR7383184.1"/>
    </source>
</evidence>
<reference evidence="3 4" key="1">
    <citation type="submission" date="2023-07" db="EMBL/GenBank/DDBJ databases">
        <title>Sequencing the genomes of 1000 actinobacteria strains.</title>
        <authorList>
            <person name="Klenk H.-P."/>
        </authorList>
    </citation>
    <scope>NUCLEOTIDE SEQUENCE [LARGE SCALE GENOMIC DNA]</scope>
    <source>
        <strain evidence="3 4">DSM 45554</strain>
    </source>
</reference>
<sequence length="184" mass="21039">MVTKSAWLDKGLMVMAEGGVGALRIERLTEALGVSKGSFYHHFGDGMPSYQRELLAYFEQQHTLRFIDVVESQDDRTPEEKLRLLRRIVIEDEGNQPRLEASIRSWAAHDKEARHTLERVDATRIDYLRTLWEAISGDAEQALPMARLVYVVLIGSQHVLPQLEPTDIDRLYDIVLGPVMKEQP</sequence>
<dbReference type="InterPro" id="IPR009057">
    <property type="entry name" value="Homeodomain-like_sf"/>
</dbReference>
<name>A0ABU2CPD4_9MICO</name>
<dbReference type="SUPFAM" id="SSF46689">
    <property type="entry name" value="Homeodomain-like"/>
    <property type="match status" value="1"/>
</dbReference>
<accession>A0ABU2CPD4</accession>
<dbReference type="Proteomes" id="UP001183585">
    <property type="component" value="Unassembled WGS sequence"/>
</dbReference>